<proteinExistence type="predicted"/>
<keyword evidence="2" id="KW-1185">Reference proteome</keyword>
<evidence type="ECO:0000313" key="2">
    <source>
        <dbReference type="Proteomes" id="UP000048908"/>
    </source>
</evidence>
<evidence type="ECO:0008006" key="3">
    <source>
        <dbReference type="Google" id="ProtNLM"/>
    </source>
</evidence>
<name>A0A0M6XNN3_9RHOB</name>
<gene>
    <name evidence="1" type="ORF">JAN5088_00960</name>
</gene>
<dbReference type="RefSeq" id="WP_143114771.1">
    <property type="nucleotide sequence ID" value="NZ_FOOS01000004.1"/>
</dbReference>
<protein>
    <recommendedName>
        <fullName evidence="3">Apea-like HEPN domain-containing protein</fullName>
    </recommendedName>
</protein>
<dbReference type="Proteomes" id="UP000048908">
    <property type="component" value="Unassembled WGS sequence"/>
</dbReference>
<sequence>MLEGKRHLLKMALEMALFEARTEEEVWVSVSAPANSRLPIAAACSFHQKNIDFEFERGSNGLLCSVVASCKTDAELVPKLFSRAANGCDWTIIEPPDDRCTELMDALCRIEGYLAPFGLIGLDFRRLEWSWFIRNGASKRKLIFSFKLNFEPNQIRQSTLSVSDLTSLTSEALKGTGKALLTLSIFRMGEDLFQNCKYQEALRHFLLSLEHEFAEGKFRAADVEKIYYKSDSLVAAIKGAERHARYFVHGGDISEETVLDLLTSRTPANVIHWLVNLRGYLFHQSAKRAENWHPSLQISHKEEAILVRSILVTVIRDIVRGAT</sequence>
<evidence type="ECO:0000313" key="1">
    <source>
        <dbReference type="EMBL" id="CTQ32197.1"/>
    </source>
</evidence>
<reference evidence="1 2" key="1">
    <citation type="submission" date="2015-07" db="EMBL/GenBank/DDBJ databases">
        <authorList>
            <person name="Noorani M."/>
        </authorList>
    </citation>
    <scope>NUCLEOTIDE SEQUENCE [LARGE SCALE GENOMIC DNA]</scope>
    <source>
        <strain evidence="1 2">CECT 5088</strain>
    </source>
</reference>
<accession>A0A0M6XNN3</accession>
<dbReference type="AlphaFoldDB" id="A0A0M6XNN3"/>
<organism evidence="1 2">
    <name type="scientific">Jannaschia rubra</name>
    <dbReference type="NCBI Taxonomy" id="282197"/>
    <lineage>
        <taxon>Bacteria</taxon>
        <taxon>Pseudomonadati</taxon>
        <taxon>Pseudomonadota</taxon>
        <taxon>Alphaproteobacteria</taxon>
        <taxon>Rhodobacterales</taxon>
        <taxon>Roseobacteraceae</taxon>
        <taxon>Jannaschia</taxon>
    </lineage>
</organism>
<dbReference type="EMBL" id="CXPG01000012">
    <property type="protein sequence ID" value="CTQ32197.1"/>
    <property type="molecule type" value="Genomic_DNA"/>
</dbReference>